<feature type="domain" description="ABC transmembrane type-1" evidence="8">
    <location>
        <begin position="92"/>
        <end position="290"/>
    </location>
</feature>
<evidence type="ECO:0000256" key="5">
    <source>
        <dbReference type="ARBA" id="ARBA00022989"/>
    </source>
</evidence>
<evidence type="ECO:0000256" key="7">
    <source>
        <dbReference type="RuleBase" id="RU363032"/>
    </source>
</evidence>
<dbReference type="SUPFAM" id="SSF161098">
    <property type="entry name" value="MetI-like"/>
    <property type="match status" value="1"/>
</dbReference>
<comment type="subcellular location">
    <subcellularLocation>
        <location evidence="1 7">Cell membrane</location>
        <topology evidence="1 7">Multi-pass membrane protein</topology>
    </subcellularLocation>
</comment>
<feature type="transmembrane region" description="Helical" evidence="7">
    <location>
        <begin position="31"/>
        <end position="52"/>
    </location>
</feature>
<dbReference type="InterPro" id="IPR050366">
    <property type="entry name" value="BP-dependent_transpt_permease"/>
</dbReference>
<evidence type="ECO:0000256" key="4">
    <source>
        <dbReference type="ARBA" id="ARBA00022692"/>
    </source>
</evidence>
<dbReference type="PANTHER" id="PTHR43386:SF6">
    <property type="entry name" value="ABC TRANSPORTER PERMEASE PROTEIN"/>
    <property type="match status" value="1"/>
</dbReference>
<dbReference type="GO" id="GO:0005886">
    <property type="term" value="C:plasma membrane"/>
    <property type="evidence" value="ECO:0007669"/>
    <property type="project" value="UniProtKB-SubCell"/>
</dbReference>
<evidence type="ECO:0000256" key="6">
    <source>
        <dbReference type="ARBA" id="ARBA00023136"/>
    </source>
</evidence>
<feature type="transmembrane region" description="Helical" evidence="7">
    <location>
        <begin position="218"/>
        <end position="247"/>
    </location>
</feature>
<organism evidence="9 10">
    <name type="scientific">Streptomonospora alba</name>
    <dbReference type="NCBI Taxonomy" id="183763"/>
    <lineage>
        <taxon>Bacteria</taxon>
        <taxon>Bacillati</taxon>
        <taxon>Actinomycetota</taxon>
        <taxon>Actinomycetes</taxon>
        <taxon>Streptosporangiales</taxon>
        <taxon>Nocardiopsidaceae</taxon>
        <taxon>Streptomonospora</taxon>
    </lineage>
</organism>
<feature type="transmembrane region" description="Helical" evidence="7">
    <location>
        <begin position="131"/>
        <end position="152"/>
    </location>
</feature>
<protein>
    <submittedName>
        <fullName evidence="9">Peptide ABC transporter permease</fullName>
    </submittedName>
</protein>
<dbReference type="InterPro" id="IPR035906">
    <property type="entry name" value="MetI-like_sf"/>
</dbReference>
<comment type="caution">
    <text evidence="9">The sequence shown here is derived from an EMBL/GenBank/DDBJ whole genome shotgun (WGS) entry which is preliminary data.</text>
</comment>
<evidence type="ECO:0000313" key="9">
    <source>
        <dbReference type="EMBL" id="KIH97676.1"/>
    </source>
</evidence>
<evidence type="ECO:0000259" key="8">
    <source>
        <dbReference type="PROSITE" id="PS50928"/>
    </source>
</evidence>
<keyword evidence="3" id="KW-1003">Cell membrane</keyword>
<dbReference type="Proteomes" id="UP000031675">
    <property type="component" value="Unassembled WGS sequence"/>
</dbReference>
<dbReference type="OrthoDB" id="6637947at2"/>
<name>A0A0C2J884_9ACTN</name>
<dbReference type="Pfam" id="PF00528">
    <property type="entry name" value="BPD_transp_1"/>
    <property type="match status" value="1"/>
</dbReference>
<proteinExistence type="inferred from homology"/>
<keyword evidence="5 7" id="KW-1133">Transmembrane helix</keyword>
<feature type="transmembrane region" description="Helical" evidence="7">
    <location>
        <begin position="96"/>
        <end position="119"/>
    </location>
</feature>
<evidence type="ECO:0000256" key="3">
    <source>
        <dbReference type="ARBA" id="ARBA00022475"/>
    </source>
</evidence>
<dbReference type="InterPro" id="IPR000515">
    <property type="entry name" value="MetI-like"/>
</dbReference>
<keyword evidence="2 7" id="KW-0813">Transport</keyword>
<accession>A0A0C2J884</accession>
<dbReference type="EMBL" id="JROO01000033">
    <property type="protein sequence ID" value="KIH97676.1"/>
    <property type="molecule type" value="Genomic_DNA"/>
</dbReference>
<keyword evidence="10" id="KW-1185">Reference proteome</keyword>
<dbReference type="STRING" id="183763.LP52_17765"/>
<dbReference type="AlphaFoldDB" id="A0A0C2J884"/>
<evidence type="ECO:0000256" key="1">
    <source>
        <dbReference type="ARBA" id="ARBA00004651"/>
    </source>
</evidence>
<reference evidence="10" key="1">
    <citation type="journal article" date="2015" name="Chem. Biol.">
        <title>Structure, bioactivity, and resistance mechanism of streptomonomicin, an unusual lasso Peptide from an understudied halophilic actinomycete.</title>
        <authorList>
            <person name="Metelev M."/>
            <person name="Tietz J.I."/>
            <person name="Melby J.O."/>
            <person name="Blair P.M."/>
            <person name="Zhu L."/>
            <person name="Livnat I."/>
            <person name="Severinov K."/>
            <person name="Mitchell D.A."/>
        </authorList>
    </citation>
    <scope>NUCLEOTIDE SEQUENCE [LARGE SCALE GENOMIC DNA]</scope>
    <source>
        <strain evidence="10">YIM 90003</strain>
    </source>
</reference>
<dbReference type="RefSeq" id="WP_040275132.1">
    <property type="nucleotide sequence ID" value="NZ_JROO01000033.1"/>
</dbReference>
<evidence type="ECO:0000256" key="2">
    <source>
        <dbReference type="ARBA" id="ARBA00022448"/>
    </source>
</evidence>
<dbReference type="CDD" id="cd06261">
    <property type="entry name" value="TM_PBP2"/>
    <property type="match status" value="1"/>
</dbReference>
<feature type="transmembrane region" description="Helical" evidence="7">
    <location>
        <begin position="158"/>
        <end position="176"/>
    </location>
</feature>
<dbReference type="PANTHER" id="PTHR43386">
    <property type="entry name" value="OLIGOPEPTIDE TRANSPORT SYSTEM PERMEASE PROTEIN APPC"/>
    <property type="match status" value="1"/>
</dbReference>
<dbReference type="InterPro" id="IPR025966">
    <property type="entry name" value="OppC_N"/>
</dbReference>
<keyword evidence="6 7" id="KW-0472">Membrane</keyword>
<dbReference type="GO" id="GO:0055085">
    <property type="term" value="P:transmembrane transport"/>
    <property type="evidence" value="ECO:0007669"/>
    <property type="project" value="InterPro"/>
</dbReference>
<keyword evidence="4 7" id="KW-0812">Transmembrane</keyword>
<gene>
    <name evidence="9" type="ORF">LP52_17765</name>
</gene>
<dbReference type="Gene3D" id="1.10.3720.10">
    <property type="entry name" value="MetI-like"/>
    <property type="match status" value="1"/>
</dbReference>
<comment type="similarity">
    <text evidence="7">Belongs to the binding-protein-dependent transport system permease family.</text>
</comment>
<dbReference type="Pfam" id="PF12911">
    <property type="entry name" value="OppC_N"/>
    <property type="match status" value="1"/>
</dbReference>
<evidence type="ECO:0000313" key="10">
    <source>
        <dbReference type="Proteomes" id="UP000031675"/>
    </source>
</evidence>
<sequence length="302" mass="32397">MSEPASLTSSAGEAPRGLWDDAWDELKRRPIFWISAGLILVFILMAAFPQLFTRVDPRWADLSLSMEPPSSEHWFGTDRQGRDVYARTVYGARASIVVGLTATVLTTVLGGLLGMIAAYRGGWVDILISRGGEILLGLPFVLGAIIILSTFAGAQSDAGPATIMMLVIATLTALSWPMVARIARSAVYAVKSADYVNAARVLGAGPMRILFRHLLPNALAPIVVYGSLLIATFVSAEATLSFLGVGLRPPVISWGVAISESGDFIRQAFYLTLFPTIFLCATVLAFVLLGDAVRDALDPKLR</sequence>
<dbReference type="PROSITE" id="PS50928">
    <property type="entry name" value="ABC_TM1"/>
    <property type="match status" value="1"/>
</dbReference>
<feature type="transmembrane region" description="Helical" evidence="7">
    <location>
        <begin position="267"/>
        <end position="293"/>
    </location>
</feature>